<dbReference type="GO" id="GO:0006352">
    <property type="term" value="P:DNA-templated transcription initiation"/>
    <property type="evidence" value="ECO:0007669"/>
    <property type="project" value="UniProtKB-UniRule"/>
</dbReference>
<evidence type="ECO:0000256" key="5">
    <source>
        <dbReference type="RuleBase" id="RU369086"/>
    </source>
</evidence>
<organism evidence="7 8">
    <name type="scientific">Genlisea aurea</name>
    <dbReference type="NCBI Taxonomy" id="192259"/>
    <lineage>
        <taxon>Eukaryota</taxon>
        <taxon>Viridiplantae</taxon>
        <taxon>Streptophyta</taxon>
        <taxon>Embryophyta</taxon>
        <taxon>Tracheophyta</taxon>
        <taxon>Spermatophyta</taxon>
        <taxon>Magnoliopsida</taxon>
        <taxon>eudicotyledons</taxon>
        <taxon>Gunneridae</taxon>
        <taxon>Pentapetalae</taxon>
        <taxon>asterids</taxon>
        <taxon>lamiids</taxon>
        <taxon>Lamiales</taxon>
        <taxon>Lentibulariaceae</taxon>
        <taxon>Genlisea</taxon>
    </lineage>
</organism>
<dbReference type="GO" id="GO:0003727">
    <property type="term" value="F:single-stranded RNA binding"/>
    <property type="evidence" value="ECO:0007669"/>
    <property type="project" value="TreeGrafter"/>
</dbReference>
<dbReference type="Proteomes" id="UP000015453">
    <property type="component" value="Unassembled WGS sequence"/>
</dbReference>
<comment type="caution">
    <text evidence="7">The sequence shown here is derived from an EMBL/GenBank/DDBJ whole genome shotgun (WGS) entry which is preliminary data.</text>
</comment>
<evidence type="ECO:0000313" key="7">
    <source>
        <dbReference type="EMBL" id="EPS65977.1"/>
    </source>
</evidence>
<dbReference type="Gene3D" id="2.40.50.140">
    <property type="entry name" value="Nucleic acid-binding proteins"/>
    <property type="match status" value="1"/>
</dbReference>
<evidence type="ECO:0000256" key="2">
    <source>
        <dbReference type="ARBA" id="ARBA00009307"/>
    </source>
</evidence>
<feature type="domain" description="S1 motif" evidence="6">
    <location>
        <begin position="86"/>
        <end position="169"/>
    </location>
</feature>
<protein>
    <recommendedName>
        <fullName evidence="5">DNA-directed RNA polymerase subunit</fullName>
    </recommendedName>
</protein>
<proteinExistence type="inferred from homology"/>
<comment type="similarity">
    <text evidence="2">Belongs to the eukaryotic RPB7/RPC8 RNA polymerase subunit family.</text>
</comment>
<comment type="subcellular location">
    <subcellularLocation>
        <location evidence="1 5">Nucleus</location>
    </subcellularLocation>
</comment>
<evidence type="ECO:0000256" key="1">
    <source>
        <dbReference type="ARBA" id="ARBA00004123"/>
    </source>
</evidence>
<evidence type="ECO:0000259" key="6">
    <source>
        <dbReference type="PROSITE" id="PS50126"/>
    </source>
</evidence>
<evidence type="ECO:0000313" key="8">
    <source>
        <dbReference type="Proteomes" id="UP000015453"/>
    </source>
</evidence>
<evidence type="ECO:0000256" key="4">
    <source>
        <dbReference type="ARBA" id="ARBA00023163"/>
    </source>
</evidence>
<dbReference type="Pfam" id="PF03876">
    <property type="entry name" value="SHS2_Rpb7-N"/>
    <property type="match status" value="1"/>
</dbReference>
<dbReference type="InterPro" id="IPR012340">
    <property type="entry name" value="NA-bd_OB-fold"/>
</dbReference>
<accession>S8E130</accession>
<dbReference type="SUPFAM" id="SSF88798">
    <property type="entry name" value="N-terminal, heterodimerisation domain of RBP7 (RpoE)"/>
    <property type="match status" value="1"/>
</dbReference>
<dbReference type="EMBL" id="AUSU01003931">
    <property type="protein sequence ID" value="EPS65977.1"/>
    <property type="molecule type" value="Genomic_DNA"/>
</dbReference>
<dbReference type="InterPro" id="IPR045113">
    <property type="entry name" value="Rpb7-like"/>
</dbReference>
<dbReference type="PANTHER" id="PTHR12709">
    <property type="entry name" value="DNA-DIRECTED RNA POLYMERASE II, III"/>
    <property type="match status" value="1"/>
</dbReference>
<dbReference type="GO" id="GO:0000428">
    <property type="term" value="C:DNA-directed RNA polymerase complex"/>
    <property type="evidence" value="ECO:0007669"/>
    <property type="project" value="UniProtKB-KW"/>
</dbReference>
<dbReference type="GO" id="GO:0005634">
    <property type="term" value="C:nucleus"/>
    <property type="evidence" value="ECO:0007669"/>
    <property type="project" value="UniProtKB-SubCell"/>
</dbReference>
<dbReference type="Gene3D" id="3.30.1490.120">
    <property type="entry name" value="RNA polymerase Rpb7-like, N-terminal domain"/>
    <property type="match status" value="1"/>
</dbReference>
<dbReference type="SUPFAM" id="SSF50249">
    <property type="entry name" value="Nucleic acid-binding proteins"/>
    <property type="match status" value="1"/>
</dbReference>
<gene>
    <name evidence="7" type="ORF">M569_08802</name>
</gene>
<dbReference type="AlphaFoldDB" id="S8E130"/>
<name>S8E130_9LAMI</name>
<keyword evidence="5" id="KW-0539">Nucleus</keyword>
<dbReference type="PANTHER" id="PTHR12709:SF3">
    <property type="entry name" value="DNA-DIRECTED RNA POLYMERASE V SUBUNIT 7"/>
    <property type="match status" value="1"/>
</dbReference>
<dbReference type="InterPro" id="IPR003029">
    <property type="entry name" value="S1_domain"/>
</dbReference>
<keyword evidence="8" id="KW-1185">Reference proteome</keyword>
<evidence type="ECO:0000256" key="3">
    <source>
        <dbReference type="ARBA" id="ARBA00022478"/>
    </source>
</evidence>
<sequence length="176" mass="19756">MFLKSQLSWNVEIPPESVDSEGLMLQKAILLRLLADFATKKASRDLGYFLAVTTLDHIGEGVVRQHSGEFLFPVDFSCITFKIIVGEILSGTVHKILKHGVFVRCGPAEKIYISHHKMTDYNYVPGENPIFRNEKSGKEIHNGSAVKFLVLDEKYDEAEKDFRAVVSLEGDFLGPI</sequence>
<reference evidence="7 8" key="1">
    <citation type="journal article" date="2013" name="BMC Genomics">
        <title>The miniature genome of a carnivorous plant Genlisea aurea contains a low number of genes and short non-coding sequences.</title>
        <authorList>
            <person name="Leushkin E.V."/>
            <person name="Sutormin R.A."/>
            <person name="Nabieva E.R."/>
            <person name="Penin A.A."/>
            <person name="Kondrashov A.S."/>
            <person name="Logacheva M.D."/>
        </authorList>
    </citation>
    <scope>NUCLEOTIDE SEQUENCE [LARGE SCALE GENOMIC DNA]</scope>
</reference>
<keyword evidence="3 5" id="KW-0240">DNA-directed RNA polymerase</keyword>
<dbReference type="InterPro" id="IPR036898">
    <property type="entry name" value="RNA_pol_Rpb7-like_N_sf"/>
</dbReference>
<dbReference type="Pfam" id="PF00575">
    <property type="entry name" value="S1"/>
    <property type="match status" value="1"/>
</dbReference>
<comment type="function">
    <text evidence="5">DNA-dependent RNA polymerase which catalyzes the transcription of DNA into RNA using the four ribonucleoside triphosphates as substrates.</text>
</comment>
<dbReference type="FunFam" id="3.30.1490.120:FF:000001">
    <property type="entry name" value="DNA-directed RNA polymerase II subunit RPB7"/>
    <property type="match status" value="1"/>
</dbReference>
<dbReference type="GO" id="GO:0003697">
    <property type="term" value="F:single-stranded DNA binding"/>
    <property type="evidence" value="ECO:0007669"/>
    <property type="project" value="TreeGrafter"/>
</dbReference>
<keyword evidence="4 5" id="KW-0804">Transcription</keyword>
<dbReference type="PROSITE" id="PS50126">
    <property type="entry name" value="S1"/>
    <property type="match status" value="1"/>
</dbReference>
<dbReference type="InterPro" id="IPR005576">
    <property type="entry name" value="Rpb7-like_N"/>
</dbReference>
<dbReference type="OrthoDB" id="1162399at2759"/>